<feature type="region of interest" description="Disordered" evidence="1">
    <location>
        <begin position="136"/>
        <end position="155"/>
    </location>
</feature>
<comment type="caution">
    <text evidence="2">The sequence shown here is derived from an EMBL/GenBank/DDBJ whole genome shotgun (WGS) entry which is preliminary data.</text>
</comment>
<evidence type="ECO:0000313" key="2">
    <source>
        <dbReference type="EMBL" id="KAG0721699.1"/>
    </source>
</evidence>
<proteinExistence type="predicted"/>
<dbReference type="OrthoDB" id="10158640at2759"/>
<feature type="region of interest" description="Disordered" evidence="1">
    <location>
        <begin position="175"/>
        <end position="199"/>
    </location>
</feature>
<dbReference type="Proteomes" id="UP000770661">
    <property type="component" value="Unassembled WGS sequence"/>
</dbReference>
<name>A0A8J5CTW0_CHIOP</name>
<accession>A0A8J5CTW0</accession>
<dbReference type="EMBL" id="JACEEZ010010615">
    <property type="protein sequence ID" value="KAG0721699.1"/>
    <property type="molecule type" value="Genomic_DNA"/>
</dbReference>
<dbReference type="AlphaFoldDB" id="A0A8J5CTW0"/>
<evidence type="ECO:0000256" key="1">
    <source>
        <dbReference type="SAM" id="MobiDB-lite"/>
    </source>
</evidence>
<feature type="compositionally biased region" description="Basic and acidic residues" evidence="1">
    <location>
        <begin position="136"/>
        <end position="153"/>
    </location>
</feature>
<evidence type="ECO:0000313" key="3">
    <source>
        <dbReference type="Proteomes" id="UP000770661"/>
    </source>
</evidence>
<organism evidence="2 3">
    <name type="scientific">Chionoecetes opilio</name>
    <name type="common">Atlantic snow crab</name>
    <name type="synonym">Cancer opilio</name>
    <dbReference type="NCBI Taxonomy" id="41210"/>
    <lineage>
        <taxon>Eukaryota</taxon>
        <taxon>Metazoa</taxon>
        <taxon>Ecdysozoa</taxon>
        <taxon>Arthropoda</taxon>
        <taxon>Crustacea</taxon>
        <taxon>Multicrustacea</taxon>
        <taxon>Malacostraca</taxon>
        <taxon>Eumalacostraca</taxon>
        <taxon>Eucarida</taxon>
        <taxon>Decapoda</taxon>
        <taxon>Pleocyemata</taxon>
        <taxon>Brachyura</taxon>
        <taxon>Eubrachyura</taxon>
        <taxon>Majoidea</taxon>
        <taxon>Majidae</taxon>
        <taxon>Chionoecetes</taxon>
    </lineage>
</organism>
<reference evidence="2" key="1">
    <citation type="submission" date="2020-07" db="EMBL/GenBank/DDBJ databases">
        <title>The High-quality genome of the commercially important snow crab, Chionoecetes opilio.</title>
        <authorList>
            <person name="Jeong J.-H."/>
            <person name="Ryu S."/>
        </authorList>
    </citation>
    <scope>NUCLEOTIDE SEQUENCE</scope>
    <source>
        <strain evidence="2">MADBK_172401_WGS</strain>
        <tissue evidence="2">Digestive gland</tissue>
    </source>
</reference>
<keyword evidence="3" id="KW-1185">Reference proteome</keyword>
<sequence length="286" mass="32780">MRVKNYRKYLKRLISERLPEVKFVTSLRRNEPDRLVLSTAVTMAMDYRSSMMNDDEIVGHLKNVANLLREEMLQQRSWSFTGSFSNFENPSLLQFFMSHLLFGSHVVKVSGIRDQEVDKTVDVSCQFLVQNTRDDRQVKHQTKKDSAGCKERSPTSQSEMVMLAEQCLSAHGGPLWRPGKQASTQGGYEPHPPRTPPRRPQFWQERRCFLCGRVGHFARIVMRLQECLYRFEGESNEEKTGTYGEQPAEVLPQSGEIIPLILGSSFFSPNLEITVGVVEGQRVCFT</sequence>
<dbReference type="PANTHER" id="PTHR47018:SF3">
    <property type="entry name" value="MYCBP-ASSOCIATED PROTEIN"/>
    <property type="match status" value="1"/>
</dbReference>
<protein>
    <submittedName>
        <fullName evidence="2">Uncharacterized protein</fullName>
    </submittedName>
</protein>
<gene>
    <name evidence="2" type="ORF">GWK47_045903</name>
</gene>
<dbReference type="PANTHER" id="PTHR47018">
    <property type="entry name" value="CXC DOMAIN-CONTAINING PROTEIN-RELATED"/>
    <property type="match status" value="1"/>
</dbReference>